<name>A0A1G9NMH5_9SPHI</name>
<dbReference type="AlphaFoldDB" id="A0A1G9NMH5"/>
<dbReference type="Proteomes" id="UP000199226">
    <property type="component" value="Unassembled WGS sequence"/>
</dbReference>
<organism evidence="1 2">
    <name type="scientific">Daejeonella rubra</name>
    <dbReference type="NCBI Taxonomy" id="990371"/>
    <lineage>
        <taxon>Bacteria</taxon>
        <taxon>Pseudomonadati</taxon>
        <taxon>Bacteroidota</taxon>
        <taxon>Sphingobacteriia</taxon>
        <taxon>Sphingobacteriales</taxon>
        <taxon>Sphingobacteriaceae</taxon>
        <taxon>Daejeonella</taxon>
    </lineage>
</organism>
<dbReference type="EMBL" id="FNHH01000003">
    <property type="protein sequence ID" value="SDL87590.1"/>
    <property type="molecule type" value="Genomic_DNA"/>
</dbReference>
<protein>
    <submittedName>
        <fullName evidence="1">Uncharacterized protein</fullName>
    </submittedName>
</protein>
<sequence>MKSKSLPPENALYNLIYNPSSKKQYLIVIYGSIINLMRSQF</sequence>
<reference evidence="2" key="1">
    <citation type="submission" date="2016-10" db="EMBL/GenBank/DDBJ databases">
        <authorList>
            <person name="Varghese N."/>
            <person name="Submissions S."/>
        </authorList>
    </citation>
    <scope>NUCLEOTIDE SEQUENCE [LARGE SCALE GENOMIC DNA]</scope>
    <source>
        <strain evidence="2">DSM 24536</strain>
    </source>
</reference>
<proteinExistence type="predicted"/>
<accession>A0A1G9NMH5</accession>
<dbReference type="STRING" id="990371.SAMN05421813_10396"/>
<gene>
    <name evidence="1" type="ORF">SAMN05421813_10396</name>
</gene>
<keyword evidence="2" id="KW-1185">Reference proteome</keyword>
<evidence type="ECO:0000313" key="2">
    <source>
        <dbReference type="Proteomes" id="UP000199226"/>
    </source>
</evidence>
<evidence type="ECO:0000313" key="1">
    <source>
        <dbReference type="EMBL" id="SDL87590.1"/>
    </source>
</evidence>